<proteinExistence type="predicted"/>
<accession>A0AA47MVP2</accession>
<gene>
    <name evidence="2" type="ORF">N1851_013659</name>
</gene>
<comment type="caution">
    <text evidence="2">The sequence shown here is derived from an EMBL/GenBank/DDBJ whole genome shotgun (WGS) entry which is preliminary data.</text>
</comment>
<feature type="compositionally biased region" description="Basic residues" evidence="1">
    <location>
        <begin position="7"/>
        <end position="19"/>
    </location>
</feature>
<dbReference type="EMBL" id="JAOPHQ010002394">
    <property type="protein sequence ID" value="KAK0147000.1"/>
    <property type="molecule type" value="Genomic_DNA"/>
</dbReference>
<evidence type="ECO:0000313" key="3">
    <source>
        <dbReference type="Proteomes" id="UP001174136"/>
    </source>
</evidence>
<organism evidence="2 3">
    <name type="scientific">Merluccius polli</name>
    <name type="common">Benguela hake</name>
    <name type="synonym">Merluccius cadenati</name>
    <dbReference type="NCBI Taxonomy" id="89951"/>
    <lineage>
        <taxon>Eukaryota</taxon>
        <taxon>Metazoa</taxon>
        <taxon>Chordata</taxon>
        <taxon>Craniata</taxon>
        <taxon>Vertebrata</taxon>
        <taxon>Euteleostomi</taxon>
        <taxon>Actinopterygii</taxon>
        <taxon>Neopterygii</taxon>
        <taxon>Teleostei</taxon>
        <taxon>Neoteleostei</taxon>
        <taxon>Acanthomorphata</taxon>
        <taxon>Zeiogadaria</taxon>
        <taxon>Gadariae</taxon>
        <taxon>Gadiformes</taxon>
        <taxon>Gadoidei</taxon>
        <taxon>Merlucciidae</taxon>
        <taxon>Merluccius</taxon>
    </lineage>
</organism>
<dbReference type="AlphaFoldDB" id="A0AA47MVP2"/>
<feature type="region of interest" description="Disordered" evidence="1">
    <location>
        <begin position="1"/>
        <end position="44"/>
    </location>
</feature>
<evidence type="ECO:0000256" key="1">
    <source>
        <dbReference type="SAM" id="MobiDB-lite"/>
    </source>
</evidence>
<reference evidence="2" key="1">
    <citation type="journal article" date="2023" name="Front. Mar. Sci.">
        <title>A new Merluccius polli reference genome to investigate the effects of global change in West African waters.</title>
        <authorList>
            <person name="Mateo J.L."/>
            <person name="Blanco-Fernandez C."/>
            <person name="Garcia-Vazquez E."/>
            <person name="Machado-Schiaffino G."/>
        </authorList>
    </citation>
    <scope>NUCLEOTIDE SEQUENCE</scope>
    <source>
        <strain evidence="2">C29</strain>
        <tissue evidence="2">Fin</tissue>
    </source>
</reference>
<dbReference type="Proteomes" id="UP001174136">
    <property type="component" value="Unassembled WGS sequence"/>
</dbReference>
<sequence length="87" mass="9695">MSQHFKGISRTKAQSKRHHVCDGSADELNMDISPQKHSAGAKQMKKEIAQLKTQLASLIASQYEPLAYATDAAKKKKKVKNQNQTQD</sequence>
<name>A0AA47MVP2_MERPO</name>
<evidence type="ECO:0000313" key="2">
    <source>
        <dbReference type="EMBL" id="KAK0147000.1"/>
    </source>
</evidence>
<protein>
    <submittedName>
        <fullName evidence="2">Uncharacterized protein</fullName>
    </submittedName>
</protein>
<keyword evidence="3" id="KW-1185">Reference proteome</keyword>